<dbReference type="Proteomes" id="UP000187209">
    <property type="component" value="Unassembled WGS sequence"/>
</dbReference>
<reference evidence="2 3" key="1">
    <citation type="submission" date="2016-11" db="EMBL/GenBank/DDBJ databases">
        <title>The macronuclear genome of Stentor coeruleus: a giant cell with tiny introns.</title>
        <authorList>
            <person name="Slabodnick M."/>
            <person name="Ruby J.G."/>
            <person name="Reiff S.B."/>
            <person name="Swart E.C."/>
            <person name="Gosai S."/>
            <person name="Prabakaran S."/>
            <person name="Witkowska E."/>
            <person name="Larue G.E."/>
            <person name="Fisher S."/>
            <person name="Freeman R.M."/>
            <person name="Gunawardena J."/>
            <person name="Chu W."/>
            <person name="Stover N.A."/>
            <person name="Gregory B.D."/>
            <person name="Nowacki M."/>
            <person name="Derisi J."/>
            <person name="Roy S.W."/>
            <person name="Marshall W.F."/>
            <person name="Sood P."/>
        </authorList>
    </citation>
    <scope>NUCLEOTIDE SEQUENCE [LARGE SCALE GENOMIC DNA]</scope>
    <source>
        <strain evidence="2">WM001</strain>
    </source>
</reference>
<protein>
    <submittedName>
        <fullName evidence="2">Uncharacterized protein</fullName>
    </submittedName>
</protein>
<name>A0A1R2C2Z5_9CILI</name>
<accession>A0A1R2C2Z5</accession>
<comment type="caution">
    <text evidence="2">The sequence shown here is derived from an EMBL/GenBank/DDBJ whole genome shotgun (WGS) entry which is preliminary data.</text>
</comment>
<dbReference type="OrthoDB" id="326455at2759"/>
<evidence type="ECO:0000313" key="3">
    <source>
        <dbReference type="Proteomes" id="UP000187209"/>
    </source>
</evidence>
<keyword evidence="3" id="KW-1185">Reference proteome</keyword>
<sequence>MSKNQNFLVNSSLKSKSPFRKVPLKFLPKVAASSIKDLRIFYKPTYSASKSRETLILNSTNDLNKSQKFQEPEGRSYSLVKQSTGSTESYSDRHKEFISLETRLNLLNKSVVPEEEYEEVKSIWAELIKIPTPLSTILGTIKTKVEKFVVHLQRQLSECHNVICESKETEHTLKILKKRFKKLAIENLEVSNLIEERENSCFRAKEKVKKMQSKLKNQEQKSEEELKKLKSDFFEAKNEANLFKSQSLRWKIRAKCFKKVMELVKNNQGLGCELCEKIKGVTQEVMMSNKNYNILASSIDFDGDQQSLILATTVSKYNSFLSDLEMESII</sequence>
<dbReference type="EMBL" id="MPUH01000308">
    <property type="protein sequence ID" value="OMJ83329.1"/>
    <property type="molecule type" value="Genomic_DNA"/>
</dbReference>
<gene>
    <name evidence="2" type="ORF">SteCoe_15793</name>
</gene>
<organism evidence="2 3">
    <name type="scientific">Stentor coeruleus</name>
    <dbReference type="NCBI Taxonomy" id="5963"/>
    <lineage>
        <taxon>Eukaryota</taxon>
        <taxon>Sar</taxon>
        <taxon>Alveolata</taxon>
        <taxon>Ciliophora</taxon>
        <taxon>Postciliodesmatophora</taxon>
        <taxon>Heterotrichea</taxon>
        <taxon>Heterotrichida</taxon>
        <taxon>Stentoridae</taxon>
        <taxon>Stentor</taxon>
    </lineage>
</organism>
<dbReference type="AlphaFoldDB" id="A0A1R2C2Z5"/>
<evidence type="ECO:0000256" key="1">
    <source>
        <dbReference type="SAM" id="Coils"/>
    </source>
</evidence>
<feature type="coiled-coil region" evidence="1">
    <location>
        <begin position="201"/>
        <end position="239"/>
    </location>
</feature>
<proteinExistence type="predicted"/>
<evidence type="ECO:0000313" key="2">
    <source>
        <dbReference type="EMBL" id="OMJ83329.1"/>
    </source>
</evidence>
<keyword evidence="1" id="KW-0175">Coiled coil</keyword>